<dbReference type="EMBL" id="CYZT01000794">
    <property type="protein sequence ID" value="CUQ23343.1"/>
    <property type="molecule type" value="Genomic_DNA"/>
</dbReference>
<evidence type="ECO:0000313" key="3">
    <source>
        <dbReference type="Proteomes" id="UP000095746"/>
    </source>
</evidence>
<protein>
    <submittedName>
        <fullName evidence="2">Uncharacterized protein</fullName>
    </submittedName>
</protein>
<sequence>MFSRPVRLSNSSKFWNRYPTFLPRYSARAFPLRAFSFVPAIIILPPLGGVTVAMQLSSVDLPEPLLPMMPRNSPGMT</sequence>
<proteinExistence type="predicted"/>
<keyword evidence="1" id="KW-1133">Transmembrane helix</keyword>
<dbReference type="Proteomes" id="UP000095746">
    <property type="component" value="Unassembled WGS sequence"/>
</dbReference>
<reference evidence="2 3" key="1">
    <citation type="submission" date="2015-09" db="EMBL/GenBank/DDBJ databases">
        <authorList>
            <consortium name="Pathogen Informatics"/>
        </authorList>
    </citation>
    <scope>NUCLEOTIDE SEQUENCE [LARGE SCALE GENOMIC DNA]</scope>
    <source>
        <strain evidence="2 3">2789STDY5608854</strain>
    </source>
</reference>
<name>A0A174ULN3_FLAPL</name>
<keyword evidence="1" id="KW-0812">Transmembrane</keyword>
<organism evidence="2 3">
    <name type="scientific">Flavonifractor plautii</name>
    <name type="common">Fusobacterium plautii</name>
    <dbReference type="NCBI Taxonomy" id="292800"/>
    <lineage>
        <taxon>Bacteria</taxon>
        <taxon>Bacillati</taxon>
        <taxon>Bacillota</taxon>
        <taxon>Clostridia</taxon>
        <taxon>Eubacteriales</taxon>
        <taxon>Oscillospiraceae</taxon>
        <taxon>Flavonifractor</taxon>
    </lineage>
</organism>
<dbReference type="AlphaFoldDB" id="A0A174ULN3"/>
<evidence type="ECO:0000313" key="2">
    <source>
        <dbReference type="EMBL" id="CUQ23343.1"/>
    </source>
</evidence>
<accession>A0A174ULN3</accession>
<evidence type="ECO:0000256" key="1">
    <source>
        <dbReference type="SAM" id="Phobius"/>
    </source>
</evidence>
<feature type="transmembrane region" description="Helical" evidence="1">
    <location>
        <begin position="34"/>
        <end position="56"/>
    </location>
</feature>
<gene>
    <name evidence="2" type="ORF">ERS852411_04136</name>
</gene>
<keyword evidence="1" id="KW-0472">Membrane</keyword>